<name>A0A9D2EPI2_9FIRM</name>
<dbReference type="InterPro" id="IPR051810">
    <property type="entry name" value="Precorrin_MeTrfase"/>
</dbReference>
<proteinExistence type="predicted"/>
<dbReference type="PANTHER" id="PTHR47036">
    <property type="entry name" value="COBALT-FACTOR III C(17)-METHYLTRANSFERASE-RELATED"/>
    <property type="match status" value="1"/>
</dbReference>
<comment type="pathway">
    <text evidence="1">Cofactor biosynthesis; adenosylcobalamin biosynthesis.</text>
</comment>
<dbReference type="Gene3D" id="3.30.950.10">
    <property type="entry name" value="Methyltransferase, Cobalt-precorrin-4 Transmethylase, Domain 2"/>
    <property type="match status" value="1"/>
</dbReference>
<dbReference type="PANTHER" id="PTHR47036:SF1">
    <property type="entry name" value="COBALT-FACTOR III C(17)-METHYLTRANSFERASE-RELATED"/>
    <property type="match status" value="1"/>
</dbReference>
<keyword evidence="5" id="KW-0949">S-adenosyl-L-methionine</keyword>
<dbReference type="GO" id="GO:0032259">
    <property type="term" value="P:methylation"/>
    <property type="evidence" value="ECO:0007669"/>
    <property type="project" value="UniProtKB-KW"/>
</dbReference>
<evidence type="ECO:0000256" key="2">
    <source>
        <dbReference type="ARBA" id="ARBA00022573"/>
    </source>
</evidence>
<dbReference type="SUPFAM" id="SSF53790">
    <property type="entry name" value="Tetrapyrrole methylase"/>
    <property type="match status" value="1"/>
</dbReference>
<reference evidence="7" key="2">
    <citation type="submission" date="2021-04" db="EMBL/GenBank/DDBJ databases">
        <authorList>
            <person name="Gilroy R."/>
        </authorList>
    </citation>
    <scope>NUCLEOTIDE SEQUENCE</scope>
    <source>
        <strain evidence="7">ChiSxjej1B13-11774</strain>
    </source>
</reference>
<keyword evidence="3 7" id="KW-0489">Methyltransferase</keyword>
<dbReference type="GO" id="GO:0030789">
    <property type="term" value="F:precorrin-3B C17-methyltransferase activity"/>
    <property type="evidence" value="ECO:0007669"/>
    <property type="project" value="UniProtKB-EC"/>
</dbReference>
<dbReference type="InterPro" id="IPR014776">
    <property type="entry name" value="4pyrrole_Mease_sub2"/>
</dbReference>
<dbReference type="EC" id="2.1.1.131" evidence="7"/>
<evidence type="ECO:0000313" key="8">
    <source>
        <dbReference type="Proteomes" id="UP000824048"/>
    </source>
</evidence>
<dbReference type="InterPro" id="IPR000878">
    <property type="entry name" value="4pyrrol_Mease"/>
</dbReference>
<sequence length="245" mass="26505">MNGNLYVVGLGPGDASMLTWQARAALAASDVLCGYTVYVELVKPLFPEKETYTTAMRGEMERCRWALETTAAGKNVALVCSGDAGVYGMASPVLELAKEYPDVRIEVVPGVTAALSGAAVLGAPLGHDFCVISLSDLLTPWSLIEKRLQCAAAGDFALCLYNPASHRRRDHLQRAVEILLAAGKAENTPCATVRNIARPGQQVQFYMLEELRGAPVDMFTTVFVGSSSTLQQDSWMITPRGYRKK</sequence>
<reference evidence="7" key="1">
    <citation type="journal article" date="2021" name="PeerJ">
        <title>Extensive microbial diversity within the chicken gut microbiome revealed by metagenomics and culture.</title>
        <authorList>
            <person name="Gilroy R."/>
            <person name="Ravi A."/>
            <person name="Getino M."/>
            <person name="Pursley I."/>
            <person name="Horton D.L."/>
            <person name="Alikhan N.F."/>
            <person name="Baker D."/>
            <person name="Gharbi K."/>
            <person name="Hall N."/>
            <person name="Watson M."/>
            <person name="Adriaenssens E.M."/>
            <person name="Foster-Nyarko E."/>
            <person name="Jarju S."/>
            <person name="Secka A."/>
            <person name="Antonio M."/>
            <person name="Oren A."/>
            <person name="Chaudhuri R.R."/>
            <person name="La Ragione R."/>
            <person name="Hildebrand F."/>
            <person name="Pallen M.J."/>
        </authorList>
    </citation>
    <scope>NUCLEOTIDE SEQUENCE</scope>
    <source>
        <strain evidence="7">ChiSxjej1B13-11774</strain>
    </source>
</reference>
<dbReference type="AlphaFoldDB" id="A0A9D2EPI2"/>
<organism evidence="7 8">
    <name type="scientific">Candidatus Gemmiger excrementigallinarum</name>
    <dbReference type="NCBI Taxonomy" id="2838609"/>
    <lineage>
        <taxon>Bacteria</taxon>
        <taxon>Bacillati</taxon>
        <taxon>Bacillota</taxon>
        <taxon>Clostridia</taxon>
        <taxon>Eubacteriales</taxon>
        <taxon>Gemmiger</taxon>
    </lineage>
</organism>
<dbReference type="InterPro" id="IPR035996">
    <property type="entry name" value="4pyrrol_Methylase_sf"/>
</dbReference>
<feature type="domain" description="Tetrapyrrole methylase" evidence="6">
    <location>
        <begin position="5"/>
        <end position="211"/>
    </location>
</feature>
<dbReference type="Pfam" id="PF00590">
    <property type="entry name" value="TP_methylase"/>
    <property type="match status" value="1"/>
</dbReference>
<dbReference type="Gene3D" id="3.40.1010.10">
    <property type="entry name" value="Cobalt-precorrin-4 Transmethylase, Domain 1"/>
    <property type="match status" value="1"/>
</dbReference>
<evidence type="ECO:0000256" key="5">
    <source>
        <dbReference type="ARBA" id="ARBA00022691"/>
    </source>
</evidence>
<gene>
    <name evidence="7" type="primary">cobJ</name>
    <name evidence="7" type="ORF">H9811_00910</name>
</gene>
<protein>
    <submittedName>
        <fullName evidence="7">Precorrin-3B C(17)-methyltransferase</fullName>
        <ecNumber evidence="7">2.1.1.131</ecNumber>
    </submittedName>
</protein>
<evidence type="ECO:0000256" key="4">
    <source>
        <dbReference type="ARBA" id="ARBA00022679"/>
    </source>
</evidence>
<dbReference type="NCBIfam" id="TIGR01466">
    <property type="entry name" value="cobJ_cbiH"/>
    <property type="match status" value="1"/>
</dbReference>
<dbReference type="InterPro" id="IPR014777">
    <property type="entry name" value="4pyrrole_Mease_sub1"/>
</dbReference>
<comment type="caution">
    <text evidence="7">The sequence shown here is derived from an EMBL/GenBank/DDBJ whole genome shotgun (WGS) entry which is preliminary data.</text>
</comment>
<dbReference type="GO" id="GO:0009236">
    <property type="term" value="P:cobalamin biosynthetic process"/>
    <property type="evidence" value="ECO:0007669"/>
    <property type="project" value="UniProtKB-KW"/>
</dbReference>
<evidence type="ECO:0000256" key="1">
    <source>
        <dbReference type="ARBA" id="ARBA00004953"/>
    </source>
</evidence>
<keyword evidence="2" id="KW-0169">Cobalamin biosynthesis</keyword>
<dbReference type="CDD" id="cd11646">
    <property type="entry name" value="Precorrin_3B_C17_MT"/>
    <property type="match status" value="1"/>
</dbReference>
<dbReference type="Proteomes" id="UP000824048">
    <property type="component" value="Unassembled WGS sequence"/>
</dbReference>
<evidence type="ECO:0000313" key="7">
    <source>
        <dbReference type="EMBL" id="HIZ41101.1"/>
    </source>
</evidence>
<accession>A0A9D2EPI2</accession>
<evidence type="ECO:0000259" key="6">
    <source>
        <dbReference type="Pfam" id="PF00590"/>
    </source>
</evidence>
<evidence type="ECO:0000256" key="3">
    <source>
        <dbReference type="ARBA" id="ARBA00022603"/>
    </source>
</evidence>
<keyword evidence="4 7" id="KW-0808">Transferase</keyword>
<dbReference type="EMBL" id="DXBP01000003">
    <property type="protein sequence ID" value="HIZ41101.1"/>
    <property type="molecule type" value="Genomic_DNA"/>
</dbReference>
<dbReference type="InterPro" id="IPR006363">
    <property type="entry name" value="Cbl_synth_CobJ/CibH_dom"/>
</dbReference>